<dbReference type="GO" id="GO:0004000">
    <property type="term" value="F:adenosine deaminase activity"/>
    <property type="evidence" value="ECO:0007669"/>
    <property type="project" value="TreeGrafter"/>
</dbReference>
<keyword evidence="5" id="KW-0964">Secreted</keyword>
<evidence type="ECO:0000256" key="4">
    <source>
        <dbReference type="ARBA" id="ARBA00012784"/>
    </source>
</evidence>
<dbReference type="InterPro" id="IPR006330">
    <property type="entry name" value="Ado/ade_deaminase"/>
</dbReference>
<comment type="similarity">
    <text evidence="3">Belongs to the metallo-dependent hydrolases superfamily. Adenosine and AMP deaminases family. ADGF subfamily.</text>
</comment>
<comment type="caution">
    <text evidence="12">The sequence shown here is derived from an EMBL/GenBank/DDBJ whole genome shotgun (WGS) entry which is preliminary data.</text>
</comment>
<dbReference type="FunFam" id="3.20.20.140:FF:000017">
    <property type="entry name" value="Adenosine deaminase 2"/>
    <property type="match status" value="1"/>
</dbReference>
<dbReference type="GO" id="GO:0046103">
    <property type="term" value="P:inosine biosynthetic process"/>
    <property type="evidence" value="ECO:0007669"/>
    <property type="project" value="TreeGrafter"/>
</dbReference>
<evidence type="ECO:0000313" key="13">
    <source>
        <dbReference type="Proteomes" id="UP000053831"/>
    </source>
</evidence>
<evidence type="ECO:0000256" key="10">
    <source>
        <dbReference type="SAM" id="MobiDB-lite"/>
    </source>
</evidence>
<evidence type="ECO:0000256" key="8">
    <source>
        <dbReference type="ARBA" id="ARBA00022801"/>
    </source>
</evidence>
<feature type="region of interest" description="Disordered" evidence="10">
    <location>
        <begin position="168"/>
        <end position="190"/>
    </location>
</feature>
<dbReference type="GO" id="GO:0005576">
    <property type="term" value="C:extracellular region"/>
    <property type="evidence" value="ECO:0007669"/>
    <property type="project" value="UniProtKB-SubCell"/>
</dbReference>
<evidence type="ECO:0000256" key="9">
    <source>
        <dbReference type="ARBA" id="ARBA00047764"/>
    </source>
</evidence>
<feature type="compositionally biased region" description="Basic and acidic residues" evidence="10">
    <location>
        <begin position="603"/>
        <end position="618"/>
    </location>
</feature>
<evidence type="ECO:0000256" key="2">
    <source>
        <dbReference type="ARBA" id="ARBA00004613"/>
    </source>
</evidence>
<reference evidence="12 13" key="1">
    <citation type="submission" date="2015-07" db="EMBL/GenBank/DDBJ databases">
        <title>The genome of the fungus Escovopsis weberi, a specialized disease agent of ant agriculture.</title>
        <authorList>
            <person name="de Man T.J."/>
            <person name="Stajich J.E."/>
            <person name="Kubicek C.P."/>
            <person name="Chenthamara K."/>
            <person name="Atanasova L."/>
            <person name="Druzhinina I.S."/>
            <person name="Birnbaum S."/>
            <person name="Barribeau S.M."/>
            <person name="Teiling C."/>
            <person name="Suen G."/>
            <person name="Currie C."/>
            <person name="Gerardo N.M."/>
        </authorList>
    </citation>
    <scope>NUCLEOTIDE SEQUENCE [LARGE SCALE GENOMIC DNA]</scope>
</reference>
<dbReference type="EC" id="3.5.4.4" evidence="4"/>
<dbReference type="AlphaFoldDB" id="A0A0M8N3Z8"/>
<evidence type="ECO:0000256" key="7">
    <source>
        <dbReference type="ARBA" id="ARBA00022729"/>
    </source>
</evidence>
<evidence type="ECO:0000256" key="3">
    <source>
        <dbReference type="ARBA" id="ARBA00006083"/>
    </source>
</evidence>
<accession>A0A0M8N3Z8</accession>
<proteinExistence type="inferred from homology"/>
<gene>
    <name evidence="12" type="ORF">ESCO_006288</name>
</gene>
<dbReference type="OrthoDB" id="7202371at2759"/>
<dbReference type="GO" id="GO:0046872">
    <property type="term" value="F:metal ion binding"/>
    <property type="evidence" value="ECO:0007669"/>
    <property type="project" value="UniProtKB-KW"/>
</dbReference>
<evidence type="ECO:0000256" key="6">
    <source>
        <dbReference type="ARBA" id="ARBA00022723"/>
    </source>
</evidence>
<name>A0A0M8N3Z8_ESCWE</name>
<comment type="subcellular location">
    <subcellularLocation>
        <location evidence="2">Secreted</location>
    </subcellularLocation>
</comment>
<feature type="region of interest" description="Disordered" evidence="10">
    <location>
        <begin position="587"/>
        <end position="618"/>
    </location>
</feature>
<dbReference type="InterPro" id="IPR032466">
    <property type="entry name" value="Metal_Hydrolase"/>
</dbReference>
<feature type="compositionally biased region" description="Gly residues" evidence="10">
    <location>
        <begin position="174"/>
        <end position="186"/>
    </location>
</feature>
<dbReference type="STRING" id="150374.A0A0M8N3Z8"/>
<protein>
    <recommendedName>
        <fullName evidence="4">adenosine deaminase</fullName>
        <ecNumber evidence="4">3.5.4.4</ecNumber>
    </recommendedName>
</protein>
<dbReference type="SUPFAM" id="SSF51556">
    <property type="entry name" value="Metallo-dependent hydrolases"/>
    <property type="match status" value="1"/>
</dbReference>
<keyword evidence="7" id="KW-0732">Signal</keyword>
<dbReference type="EMBL" id="LGSR01000018">
    <property type="protein sequence ID" value="KOS20154.1"/>
    <property type="molecule type" value="Genomic_DNA"/>
</dbReference>
<dbReference type="InterPro" id="IPR001365">
    <property type="entry name" value="A_deaminase_dom"/>
</dbReference>
<comment type="catalytic activity">
    <reaction evidence="9">
        <text>adenosine + H2O + H(+) = inosine + NH4(+)</text>
        <dbReference type="Rhea" id="RHEA:24408"/>
        <dbReference type="ChEBI" id="CHEBI:15377"/>
        <dbReference type="ChEBI" id="CHEBI:15378"/>
        <dbReference type="ChEBI" id="CHEBI:16335"/>
        <dbReference type="ChEBI" id="CHEBI:17596"/>
        <dbReference type="ChEBI" id="CHEBI:28938"/>
        <dbReference type="EC" id="3.5.4.4"/>
    </reaction>
</comment>
<evidence type="ECO:0000256" key="5">
    <source>
        <dbReference type="ARBA" id="ARBA00022525"/>
    </source>
</evidence>
<organism evidence="12 13">
    <name type="scientific">Escovopsis weberi</name>
    <dbReference type="NCBI Taxonomy" id="150374"/>
    <lineage>
        <taxon>Eukaryota</taxon>
        <taxon>Fungi</taxon>
        <taxon>Dikarya</taxon>
        <taxon>Ascomycota</taxon>
        <taxon>Pezizomycotina</taxon>
        <taxon>Sordariomycetes</taxon>
        <taxon>Hypocreomycetidae</taxon>
        <taxon>Hypocreales</taxon>
        <taxon>Hypocreaceae</taxon>
        <taxon>Escovopsis</taxon>
    </lineage>
</organism>
<dbReference type="PANTHER" id="PTHR11409:SF39">
    <property type="entry name" value="ADENOSINE DEAMINASE 2"/>
    <property type="match status" value="1"/>
</dbReference>
<dbReference type="Pfam" id="PF00962">
    <property type="entry name" value="A_deaminase"/>
    <property type="match status" value="1"/>
</dbReference>
<comment type="cofactor">
    <cofactor evidence="1">
        <name>Zn(2+)</name>
        <dbReference type="ChEBI" id="CHEBI:29105"/>
    </cofactor>
</comment>
<keyword evidence="6" id="KW-0479">Metal-binding</keyword>
<evidence type="ECO:0000256" key="1">
    <source>
        <dbReference type="ARBA" id="ARBA00001947"/>
    </source>
</evidence>
<dbReference type="Gene3D" id="3.20.20.140">
    <property type="entry name" value="Metal-dependent hydrolases"/>
    <property type="match status" value="1"/>
</dbReference>
<feature type="domain" description="Adenosine deaminase" evidence="11">
    <location>
        <begin position="249"/>
        <end position="551"/>
    </location>
</feature>
<dbReference type="Proteomes" id="UP000053831">
    <property type="component" value="Unassembled WGS sequence"/>
</dbReference>
<evidence type="ECO:0000259" key="11">
    <source>
        <dbReference type="Pfam" id="PF00962"/>
    </source>
</evidence>
<sequence>MAMSDEVWRELAQELPSPSDPFLQKYLQGRASLIEQERLQRSDASFRAALSPVARRACAVVQRIRALEERTLWTPGVEERLARETGQSIFPGMMFMMAKERMERRSRLWAIVRRMPKGCLLHAHLDAMVDFDFLIAELLGEPGMHIASDQGLSSEGARELAPLRFRYRHSSSSSGGGSGNGNGTGGAATDQGSSIWGDGYEAGRFVPLSTAADEFPDGGRDGFVAWLKSRCTLALVDSHEQHHGIDAIWDKFARCFAVVATMIHYEPIFRKFLRRLMTLLKRDGVNWAELRFTWPLDYCRDHQEEPETDYRHMFIVADEEISRFKASEEGRGFWGLRFIWTNLRSSATRPLIESMDHCIATKLEFPHLLSGYDVVGPEDLGRPLVSLLPELFWFRKQCAQEGVNIPFFFHAGETLGDGTGADANLFDAVLLGTRRIGHGYSLYKHPLLVDMVRERRILVESCPISNEVLRLCGSVKAHPLPALLARGLPCCLCNDDPAMLGPDTAGMSHDFWQALQGWENLGLAGLGSLAENSVRWAAFEDEEQDEWARGIEQASLGSGIKARRLKEWRVEWEKFCLWIVTEYGDEFGDEDADDEPGEARNGTNRDKADEAHQGEAAS</sequence>
<dbReference type="GO" id="GO:0006154">
    <property type="term" value="P:adenosine catabolic process"/>
    <property type="evidence" value="ECO:0007669"/>
    <property type="project" value="TreeGrafter"/>
</dbReference>
<keyword evidence="13" id="KW-1185">Reference proteome</keyword>
<keyword evidence="8" id="KW-0378">Hydrolase</keyword>
<evidence type="ECO:0000313" key="12">
    <source>
        <dbReference type="EMBL" id="KOS20154.1"/>
    </source>
</evidence>
<feature type="compositionally biased region" description="Acidic residues" evidence="10">
    <location>
        <begin position="587"/>
        <end position="596"/>
    </location>
</feature>
<dbReference type="PANTHER" id="PTHR11409">
    <property type="entry name" value="ADENOSINE DEAMINASE"/>
    <property type="match status" value="1"/>
</dbReference>